<sequence length="133" mass="13139">MCGVTARAQQPTAPPPSVRWRAVLVLGLLVGLLGMHGLAPGGGMAEHSAPRHLTVTAAAHDACGGDGCGSGHLHHADQTCTSAAVSGGPTLPAPVPDPVAVAVPDDTPCPYAGGAPDGARAPPDLAELQLLRI</sequence>
<protein>
    <submittedName>
        <fullName evidence="1">DUF6153 family protein</fullName>
    </submittedName>
</protein>
<accession>A0ABS9Y3L1</accession>
<evidence type="ECO:0000313" key="2">
    <source>
        <dbReference type="Proteomes" id="UP001165269"/>
    </source>
</evidence>
<name>A0ABS9Y3L1_9ACTN</name>
<dbReference type="InterPro" id="IPR046151">
    <property type="entry name" value="DUF6153"/>
</dbReference>
<reference evidence="1" key="1">
    <citation type="submission" date="2022-03" db="EMBL/GenBank/DDBJ databases">
        <title>Streptomyces 7R015 and 7R016 isolated from Barleria lupulina in Thailand.</title>
        <authorList>
            <person name="Kanchanasin P."/>
            <person name="Phongsopitanun W."/>
            <person name="Tanasupawat S."/>
        </authorList>
    </citation>
    <scope>NUCLEOTIDE SEQUENCE</scope>
    <source>
        <strain evidence="1">7R015</strain>
    </source>
</reference>
<evidence type="ECO:0000313" key="1">
    <source>
        <dbReference type="EMBL" id="MCI3271805.1"/>
    </source>
</evidence>
<comment type="caution">
    <text evidence="1">The sequence shown here is derived from an EMBL/GenBank/DDBJ whole genome shotgun (WGS) entry which is preliminary data.</text>
</comment>
<organism evidence="1 2">
    <name type="scientific">Streptomyces cylindrosporus</name>
    <dbReference type="NCBI Taxonomy" id="2927583"/>
    <lineage>
        <taxon>Bacteria</taxon>
        <taxon>Bacillati</taxon>
        <taxon>Actinomycetota</taxon>
        <taxon>Actinomycetes</taxon>
        <taxon>Kitasatosporales</taxon>
        <taxon>Streptomycetaceae</taxon>
        <taxon>Streptomyces</taxon>
    </lineage>
</organism>
<keyword evidence="2" id="KW-1185">Reference proteome</keyword>
<dbReference type="Proteomes" id="UP001165269">
    <property type="component" value="Unassembled WGS sequence"/>
</dbReference>
<dbReference type="EMBL" id="JALDAY010000003">
    <property type="protein sequence ID" value="MCI3271805.1"/>
    <property type="molecule type" value="Genomic_DNA"/>
</dbReference>
<dbReference type="Pfam" id="PF19650">
    <property type="entry name" value="DUF6153"/>
    <property type="match status" value="1"/>
</dbReference>
<proteinExistence type="predicted"/>
<gene>
    <name evidence="1" type="ORF">MQP27_11855</name>
</gene>
<dbReference type="RefSeq" id="WP_242764699.1">
    <property type="nucleotide sequence ID" value="NZ_JALDAY010000003.1"/>
</dbReference>